<evidence type="ECO:0000256" key="2">
    <source>
        <dbReference type="SAM" id="SignalP"/>
    </source>
</evidence>
<proteinExistence type="predicted"/>
<dbReference type="OrthoDB" id="212007at2"/>
<feature type="region of interest" description="Disordered" evidence="1">
    <location>
        <begin position="1249"/>
        <end position="1301"/>
    </location>
</feature>
<feature type="compositionally biased region" description="Polar residues" evidence="1">
    <location>
        <begin position="132"/>
        <end position="141"/>
    </location>
</feature>
<feature type="compositionally biased region" description="Pro residues" evidence="1">
    <location>
        <begin position="1339"/>
        <end position="1352"/>
    </location>
</feature>
<feature type="region of interest" description="Disordered" evidence="1">
    <location>
        <begin position="125"/>
        <end position="147"/>
    </location>
</feature>
<evidence type="ECO:0000256" key="1">
    <source>
        <dbReference type="SAM" id="MobiDB-lite"/>
    </source>
</evidence>
<feature type="compositionally biased region" description="Low complexity" evidence="1">
    <location>
        <begin position="1224"/>
        <end position="1237"/>
    </location>
</feature>
<protein>
    <submittedName>
        <fullName evidence="3">Uncharacterized protein</fullName>
    </submittedName>
</protein>
<dbReference type="Proteomes" id="UP000324233">
    <property type="component" value="Chromosome"/>
</dbReference>
<sequence length="1382" mass="151703" precursor="true">MSLRRLATDACLLIALAAASAGAAHGQYLTGEDGLIERYNPFKFDPSRPLTVSELCKRIDSLTESLRNDGLVAIKQPDVFSQARLTRFRIDFDRQFQKDLDQFQLVLAARINRLDAATTTQSTTLGAALSPGGSTTVTPPNITIPGDNASIDQSKGTFGTLSFNSSGNQKIAGLGVEPTVYLDEKRRFLEHLNEIRRISLGPDQNDSSGYGLYLVRMPVSITPGECTLQGHGADLSVTVEHEFTPDFLPSTFQNLIVNDLVDVLGPFIYNVLRAGQLDDLKKYAGRKDLANERDRLSGLLFLNKGFDQTYQVLLRRSPQWATNPSRTDAVEESIVDPLKAFILRESPIKPYTGEPEILSDLIAKRIEELANAAGADLRARPQRVEARQKEIDELIGYAAAIRRGRPIPGEAPGLVKDTLDRLIRNPLDDRLGKAGPGGSREVQVLTPEAFGLLKGLFTTALPDDVEFLLNNPWYYHVDPAASEADRKADEANRDAAKRVAGLNEVLFNQGLLQKLSANLPNSRNPKQIYPITSRDLLFYFGAENLYRIAKDVYDSRATEKIRATDVRAYLRQALNNSYYVLTRRTDLTDEPPVFADVDFMRRVYEGFRRREFDERPELPSDLKALDDEMVGRLARMRKNMEGKPIASYCWAMTLDAVLLDGSMRRDVERVFRARGIPDDMVDDVRFFLPPDVPNDVAKAVFNDYVKAKWPILTFSLDPVTDQQNIADSFNLKRDLQLALAYAFATGQVSFNQLNTFRRQLEQASDTIALNRTVWAYAHGNNNYGFRFTPRFQNPPNQRTNLGVITSQLIGGGPGPDYGLKKSKLEPGIRETTAILLLPTFLPTMRINVAGNWFKLHDPEHLIYHTKHAMEQGRRVQELHQAVLDACSSQRYRGDDLRVLQTKLAQLEAMLPQQSRVVQVPFENTASGFELFSEGATALVPELSGFEGIDEYNPDAENGAQILLYGKYFNILDTKVVAGGRLIQSMPLDSSSPPPTKDADVGDMDILSREVIRVRIPKNAAVTTTKDQPPATNRYVELYVATPNGISNRVLIPVTAKAAQQAPDAKVAYDLASAKLDLYYRWVRGDGDKPRLVAASDPGEKLGIKWTNSTGLAPRTLQVRFAGDIDGRFLGVTTTGDSGVKDDYVVKLRPLTVSILKRLEELFPDGAPLPKSITLTVDVQPYVPLPGMGYRVRSEAQTLPTKLQVNLTYFASGEDPLKDVKPAEVESASAGPAAGAPGLDEPDVIRTSAAAPAAQPPARLPASIPDNLPPLPAALDSSPPLPAGLGRTLAAAAPPGGAPTRPADLARVTQFLTGQPANAATAPLQQTAASPGMTATPGQPAGPPPITVNPPPQSIVVVAPKEAEKPHKKSRFHPSRLFGSRAR</sequence>
<feature type="signal peptide" evidence="2">
    <location>
        <begin position="1"/>
        <end position="23"/>
    </location>
</feature>
<name>A0A5B9VWY4_9BACT</name>
<keyword evidence="4" id="KW-1185">Reference proteome</keyword>
<dbReference type="KEGG" id="agv:OJF2_09280"/>
<organism evidence="3 4">
    <name type="scientific">Aquisphaera giovannonii</name>
    <dbReference type="NCBI Taxonomy" id="406548"/>
    <lineage>
        <taxon>Bacteria</taxon>
        <taxon>Pseudomonadati</taxon>
        <taxon>Planctomycetota</taxon>
        <taxon>Planctomycetia</taxon>
        <taxon>Isosphaerales</taxon>
        <taxon>Isosphaeraceae</taxon>
        <taxon>Aquisphaera</taxon>
    </lineage>
</organism>
<feature type="region of interest" description="Disordered" evidence="1">
    <location>
        <begin position="1222"/>
        <end position="1241"/>
    </location>
</feature>
<feature type="chain" id="PRO_5022848303" evidence="2">
    <location>
        <begin position="24"/>
        <end position="1382"/>
    </location>
</feature>
<feature type="compositionally biased region" description="Low complexity" evidence="1">
    <location>
        <begin position="1272"/>
        <end position="1301"/>
    </location>
</feature>
<reference evidence="3 4" key="1">
    <citation type="submission" date="2019-08" db="EMBL/GenBank/DDBJ databases">
        <title>Deep-cultivation of Planctomycetes and their phenomic and genomic characterization uncovers novel biology.</title>
        <authorList>
            <person name="Wiegand S."/>
            <person name="Jogler M."/>
            <person name="Boedeker C."/>
            <person name="Pinto D."/>
            <person name="Vollmers J."/>
            <person name="Rivas-Marin E."/>
            <person name="Kohn T."/>
            <person name="Peeters S.H."/>
            <person name="Heuer A."/>
            <person name="Rast P."/>
            <person name="Oberbeckmann S."/>
            <person name="Bunk B."/>
            <person name="Jeske O."/>
            <person name="Meyerdierks A."/>
            <person name="Storesund J.E."/>
            <person name="Kallscheuer N."/>
            <person name="Luecker S."/>
            <person name="Lage O.M."/>
            <person name="Pohl T."/>
            <person name="Merkel B.J."/>
            <person name="Hornburger P."/>
            <person name="Mueller R.-W."/>
            <person name="Bruemmer F."/>
            <person name="Labrenz M."/>
            <person name="Spormann A.M."/>
            <person name="Op den Camp H."/>
            <person name="Overmann J."/>
            <person name="Amann R."/>
            <person name="Jetten M.S.M."/>
            <person name="Mascher T."/>
            <person name="Medema M.H."/>
            <person name="Devos D.P."/>
            <person name="Kaster A.-K."/>
            <person name="Ovreas L."/>
            <person name="Rohde M."/>
            <person name="Galperin M.Y."/>
            <person name="Jogler C."/>
        </authorList>
    </citation>
    <scope>NUCLEOTIDE SEQUENCE [LARGE SCALE GENOMIC DNA]</scope>
    <source>
        <strain evidence="3 4">OJF2</strain>
    </source>
</reference>
<feature type="region of interest" description="Disordered" evidence="1">
    <location>
        <begin position="1322"/>
        <end position="1382"/>
    </location>
</feature>
<dbReference type="RefSeq" id="WP_148591650.1">
    <property type="nucleotide sequence ID" value="NZ_CP042997.1"/>
</dbReference>
<keyword evidence="2" id="KW-0732">Signal</keyword>
<evidence type="ECO:0000313" key="3">
    <source>
        <dbReference type="EMBL" id="QEH32457.1"/>
    </source>
</evidence>
<gene>
    <name evidence="3" type="ORF">OJF2_09280</name>
</gene>
<accession>A0A5B9VWY4</accession>
<evidence type="ECO:0000313" key="4">
    <source>
        <dbReference type="Proteomes" id="UP000324233"/>
    </source>
</evidence>
<dbReference type="EMBL" id="CP042997">
    <property type="protein sequence ID" value="QEH32457.1"/>
    <property type="molecule type" value="Genomic_DNA"/>
</dbReference>